<dbReference type="Gene3D" id="2.30.30.30">
    <property type="match status" value="1"/>
</dbReference>
<dbReference type="InterPro" id="IPR008991">
    <property type="entry name" value="Translation_prot_SH3-like_sf"/>
</dbReference>
<comment type="similarity">
    <text evidence="1">Belongs to the universal ribosomal protein uL2 family.</text>
</comment>
<evidence type="ECO:0000256" key="3">
    <source>
        <dbReference type="ARBA" id="ARBA00023274"/>
    </source>
</evidence>
<dbReference type="InterPro" id="IPR014722">
    <property type="entry name" value="Rib_uL2_dom2"/>
</dbReference>
<dbReference type="NCBIfam" id="TIGR01171">
    <property type="entry name" value="rplB_bact"/>
    <property type="match status" value="1"/>
</dbReference>
<gene>
    <name evidence="9" type="ORF">COS26_00725</name>
</gene>
<evidence type="ECO:0000256" key="6">
    <source>
        <dbReference type="SAM" id="MobiDB-lite"/>
    </source>
</evidence>
<evidence type="ECO:0000313" key="10">
    <source>
        <dbReference type="Proteomes" id="UP000230304"/>
    </source>
</evidence>
<organism evidence="9 10">
    <name type="scientific">Candidatus Nealsonbacteria bacterium CG02_land_8_20_14_3_00_40_11</name>
    <dbReference type="NCBI Taxonomy" id="1974700"/>
    <lineage>
        <taxon>Bacteria</taxon>
        <taxon>Candidatus Nealsoniibacteriota</taxon>
    </lineage>
</organism>
<dbReference type="Proteomes" id="UP000230304">
    <property type="component" value="Unassembled WGS sequence"/>
</dbReference>
<keyword evidence="2 9" id="KW-0689">Ribosomal protein</keyword>
<feature type="domain" description="Large ribosomal subunit protein uL2 RNA-binding" evidence="8">
    <location>
        <begin position="25"/>
        <end position="101"/>
    </location>
</feature>
<dbReference type="GO" id="GO:0003723">
    <property type="term" value="F:RNA binding"/>
    <property type="evidence" value="ECO:0007669"/>
    <property type="project" value="InterPro"/>
</dbReference>
<evidence type="ECO:0000256" key="4">
    <source>
        <dbReference type="ARBA" id="ARBA00035242"/>
    </source>
</evidence>
<dbReference type="InterPro" id="IPR012340">
    <property type="entry name" value="NA-bd_OB-fold"/>
</dbReference>
<dbReference type="EMBL" id="PEUA01000017">
    <property type="protein sequence ID" value="PIV43295.1"/>
    <property type="molecule type" value="Genomic_DNA"/>
</dbReference>
<dbReference type="AlphaFoldDB" id="A0A2M7D8G4"/>
<protein>
    <recommendedName>
        <fullName evidence="4">Large ribosomal subunit protein uL2</fullName>
    </recommendedName>
    <alternativeName>
        <fullName evidence="5">50S ribosomal protein L2</fullName>
    </alternativeName>
</protein>
<dbReference type="InterPro" id="IPR022671">
    <property type="entry name" value="Ribosomal_uL2_CS"/>
</dbReference>
<feature type="region of interest" description="Disordered" evidence="6">
    <location>
        <begin position="202"/>
        <end position="262"/>
    </location>
</feature>
<proteinExistence type="inferred from homology"/>
<dbReference type="InterPro" id="IPR005880">
    <property type="entry name" value="Ribosomal_uL2_bac/org-type"/>
</dbReference>
<accession>A0A2M7D8G4</accession>
<dbReference type="GO" id="GO:0015934">
    <property type="term" value="C:large ribosomal subunit"/>
    <property type="evidence" value="ECO:0007669"/>
    <property type="project" value="InterPro"/>
</dbReference>
<evidence type="ECO:0000259" key="7">
    <source>
        <dbReference type="SMART" id="SM01382"/>
    </source>
</evidence>
<dbReference type="SUPFAM" id="SSF50249">
    <property type="entry name" value="Nucleic acid-binding proteins"/>
    <property type="match status" value="1"/>
</dbReference>
<dbReference type="SMART" id="SM01383">
    <property type="entry name" value="Ribosomal_L2"/>
    <property type="match status" value="1"/>
</dbReference>
<dbReference type="InterPro" id="IPR002171">
    <property type="entry name" value="Ribosomal_uL2"/>
</dbReference>
<comment type="caution">
    <text evidence="9">The sequence shown here is derived from an EMBL/GenBank/DDBJ whole genome shotgun (WGS) entry which is preliminary data.</text>
</comment>
<dbReference type="InterPro" id="IPR022666">
    <property type="entry name" value="Ribosomal_uL2_RNA-bd_dom"/>
</dbReference>
<feature type="domain" description="Large ribosomal subunit protein uL2 C-terminal" evidence="7">
    <location>
        <begin position="107"/>
        <end position="237"/>
    </location>
</feature>
<dbReference type="Pfam" id="PF03947">
    <property type="entry name" value="Ribosomal_L2_C"/>
    <property type="match status" value="1"/>
</dbReference>
<dbReference type="PROSITE" id="PS00467">
    <property type="entry name" value="RIBOSOMAL_L2"/>
    <property type="match status" value="1"/>
</dbReference>
<reference evidence="10" key="1">
    <citation type="submission" date="2017-09" db="EMBL/GenBank/DDBJ databases">
        <title>Depth-based differentiation of microbial function through sediment-hosted aquifers and enrichment of novel symbionts in the deep terrestrial subsurface.</title>
        <authorList>
            <person name="Probst A.J."/>
            <person name="Ladd B."/>
            <person name="Jarett J.K."/>
            <person name="Geller-Mcgrath D.E."/>
            <person name="Sieber C.M.K."/>
            <person name="Emerson J.B."/>
            <person name="Anantharaman K."/>
            <person name="Thomas B.C."/>
            <person name="Malmstrom R."/>
            <person name="Stieglmeier M."/>
            <person name="Klingl A."/>
            <person name="Woyke T."/>
            <person name="Ryan C.M."/>
            <person name="Banfield J.F."/>
        </authorList>
    </citation>
    <scope>NUCLEOTIDE SEQUENCE [LARGE SCALE GENOMIC DNA]</scope>
</reference>
<evidence type="ECO:0000256" key="5">
    <source>
        <dbReference type="ARBA" id="ARBA00035459"/>
    </source>
</evidence>
<evidence type="ECO:0000313" key="9">
    <source>
        <dbReference type="EMBL" id="PIV43295.1"/>
    </source>
</evidence>
<evidence type="ECO:0000256" key="2">
    <source>
        <dbReference type="ARBA" id="ARBA00022980"/>
    </source>
</evidence>
<dbReference type="GO" id="GO:0002181">
    <property type="term" value="P:cytoplasmic translation"/>
    <property type="evidence" value="ECO:0007669"/>
    <property type="project" value="TreeGrafter"/>
</dbReference>
<dbReference type="Pfam" id="PF00181">
    <property type="entry name" value="Ribosomal_L2_N"/>
    <property type="match status" value="1"/>
</dbReference>
<feature type="compositionally biased region" description="Basic residues" evidence="6">
    <location>
        <begin position="239"/>
        <end position="262"/>
    </location>
</feature>
<dbReference type="PANTHER" id="PTHR13691">
    <property type="entry name" value="RIBOSOMAL PROTEIN L2"/>
    <property type="match status" value="1"/>
</dbReference>
<dbReference type="Gene3D" id="4.10.950.10">
    <property type="entry name" value="Ribosomal protein L2, domain 3"/>
    <property type="match status" value="1"/>
</dbReference>
<dbReference type="PIRSF" id="PIRSF002158">
    <property type="entry name" value="Ribosomal_L2"/>
    <property type="match status" value="1"/>
</dbReference>
<evidence type="ECO:0000259" key="8">
    <source>
        <dbReference type="SMART" id="SM01383"/>
    </source>
</evidence>
<dbReference type="GO" id="GO:0003735">
    <property type="term" value="F:structural constituent of ribosome"/>
    <property type="evidence" value="ECO:0007669"/>
    <property type="project" value="InterPro"/>
</dbReference>
<dbReference type="GO" id="GO:0016740">
    <property type="term" value="F:transferase activity"/>
    <property type="evidence" value="ECO:0007669"/>
    <property type="project" value="InterPro"/>
</dbReference>
<dbReference type="SMART" id="SM01382">
    <property type="entry name" value="Ribosomal_L2_C"/>
    <property type="match status" value="1"/>
</dbReference>
<dbReference type="FunFam" id="2.30.30.30:FF:000001">
    <property type="entry name" value="50S ribosomal protein L2"/>
    <property type="match status" value="1"/>
</dbReference>
<dbReference type="InterPro" id="IPR014726">
    <property type="entry name" value="Ribosomal_uL2_dom3"/>
</dbReference>
<evidence type="ECO:0000256" key="1">
    <source>
        <dbReference type="ARBA" id="ARBA00005636"/>
    </source>
</evidence>
<dbReference type="PANTHER" id="PTHR13691:SF5">
    <property type="entry name" value="LARGE RIBOSOMAL SUBUNIT PROTEIN UL2M"/>
    <property type="match status" value="1"/>
</dbReference>
<keyword evidence="3" id="KW-0687">Ribonucleoprotein</keyword>
<dbReference type="InterPro" id="IPR022669">
    <property type="entry name" value="Ribosomal_uL2_C"/>
</dbReference>
<dbReference type="Gene3D" id="2.40.50.140">
    <property type="entry name" value="Nucleic acid-binding proteins"/>
    <property type="match status" value="1"/>
</dbReference>
<dbReference type="FunFam" id="4.10.950.10:FF:000001">
    <property type="entry name" value="50S ribosomal protein L2"/>
    <property type="match status" value="1"/>
</dbReference>
<dbReference type="SUPFAM" id="SSF50104">
    <property type="entry name" value="Translation proteins SH3-like domain"/>
    <property type="match status" value="1"/>
</dbReference>
<sequence length="262" mass="29244">MKQHKLLTKKDPEKKLLISFKNRAGRGDSGRITVRHQGGGVKRLYRIIDFGEEKMNMPAKVIALEYDPFRSAFICLLEYEKGEKRYQIAPAGIKIGDNIICSEKAELKTGNRMKLKNIPVGTQVYNVEIESLRGGKLVRSAGGSAKIAAQEKGYTHLAFPSSEIRKIPEECFASIGQVSFPEHKFIRARRAGVSRHRGIRPRVRGTAMNPPDHPHGGGSGGKASIGMPGPKTPWGKPARGVKTRKKKWTDKLIIQRRKKEKK</sequence>
<name>A0A2M7D8G4_9BACT</name>